<accession>A0A2H1KI13</accession>
<keyword evidence="1" id="KW-0812">Transmembrane</keyword>
<keyword evidence="1" id="KW-0472">Membrane</keyword>
<dbReference type="Proteomes" id="UP000234342">
    <property type="component" value="Unassembled WGS sequence"/>
</dbReference>
<evidence type="ECO:0000313" key="3">
    <source>
        <dbReference type="Proteomes" id="UP000234342"/>
    </source>
</evidence>
<protein>
    <submittedName>
        <fullName evidence="2">Uncharacterized protein</fullName>
    </submittedName>
</protein>
<feature type="transmembrane region" description="Helical" evidence="1">
    <location>
        <begin position="32"/>
        <end position="56"/>
    </location>
</feature>
<organism evidence="2 3">
    <name type="scientific">Brevibacterium antiquum</name>
    <dbReference type="NCBI Taxonomy" id="234835"/>
    <lineage>
        <taxon>Bacteria</taxon>
        <taxon>Bacillati</taxon>
        <taxon>Actinomycetota</taxon>
        <taxon>Actinomycetes</taxon>
        <taxon>Micrococcales</taxon>
        <taxon>Brevibacteriaceae</taxon>
        <taxon>Brevibacterium</taxon>
    </lineage>
</organism>
<dbReference type="AlphaFoldDB" id="A0A2H1KI13"/>
<keyword evidence="1" id="KW-1133">Transmembrane helix</keyword>
<proteinExistence type="predicted"/>
<feature type="transmembrane region" description="Helical" evidence="1">
    <location>
        <begin position="68"/>
        <end position="91"/>
    </location>
</feature>
<evidence type="ECO:0000256" key="1">
    <source>
        <dbReference type="SAM" id="Phobius"/>
    </source>
</evidence>
<sequence>MPIITHAITQALGMALIAVVNGGAQNNSLGWVHLLGAFLAFFGGHLTAIRIGISLLRRRRNRLMRRSSLNGVLSVVIGIIGMYSIVVWELLFGTVLLSRLSQLPLSKTATTLLD</sequence>
<reference evidence="3" key="1">
    <citation type="submission" date="2017-03" db="EMBL/GenBank/DDBJ databases">
        <authorList>
            <person name="Monnet C."/>
        </authorList>
    </citation>
    <scope>NUCLEOTIDE SEQUENCE [LARGE SCALE GENOMIC DNA]</scope>
    <source>
        <strain evidence="3">P10</strain>
    </source>
</reference>
<keyword evidence="3" id="KW-1185">Reference proteome</keyword>
<gene>
    <name evidence="2" type="ORF">BANT10_03095</name>
</gene>
<dbReference type="EMBL" id="FXZE01000019">
    <property type="protein sequence ID" value="SMX99437.1"/>
    <property type="molecule type" value="Genomic_DNA"/>
</dbReference>
<evidence type="ECO:0000313" key="2">
    <source>
        <dbReference type="EMBL" id="SMX99437.1"/>
    </source>
</evidence>
<name>A0A2H1KI13_9MICO</name>